<evidence type="ECO:0000256" key="5">
    <source>
        <dbReference type="PIRNR" id="PIRNR001123"/>
    </source>
</evidence>
<feature type="binding site" evidence="7">
    <location>
        <position position="110"/>
    </location>
    <ligand>
        <name>Zn(2+)</name>
        <dbReference type="ChEBI" id="CHEBI:29105"/>
        <label>2</label>
    </ligand>
</feature>
<dbReference type="SUPFAM" id="SSF55031">
    <property type="entry name" value="Bacterial exopeptidase dimerisation domain"/>
    <property type="match status" value="1"/>
</dbReference>
<evidence type="ECO:0000256" key="3">
    <source>
        <dbReference type="ARBA" id="ARBA00022801"/>
    </source>
</evidence>
<feature type="binding site" evidence="7">
    <location>
        <position position="110"/>
    </location>
    <ligand>
        <name>Zn(2+)</name>
        <dbReference type="ChEBI" id="CHEBI:29105"/>
        <label>1</label>
    </ligand>
</feature>
<dbReference type="OrthoDB" id="9809784at2"/>
<keyword evidence="3" id="KW-0378">Hydrolase</keyword>
<dbReference type="RefSeq" id="WP_073378821.1">
    <property type="nucleotide sequence ID" value="NZ_FQXS01000034.1"/>
</dbReference>
<keyword evidence="10" id="KW-1185">Reference proteome</keyword>
<dbReference type="EMBL" id="FQXS01000034">
    <property type="protein sequence ID" value="SHI10158.1"/>
    <property type="molecule type" value="Genomic_DNA"/>
</dbReference>
<proteinExistence type="inferred from homology"/>
<feature type="binding site" evidence="7">
    <location>
        <position position="167"/>
    </location>
    <ligand>
        <name>Zn(2+)</name>
        <dbReference type="ChEBI" id="CHEBI:29105"/>
        <label>1</label>
    </ligand>
</feature>
<dbReference type="Gene3D" id="3.30.70.360">
    <property type="match status" value="1"/>
</dbReference>
<dbReference type="PIRSF" id="PIRSF001123">
    <property type="entry name" value="PepA_GA"/>
    <property type="match status" value="1"/>
</dbReference>
<dbReference type="NCBIfam" id="TIGR01883">
    <property type="entry name" value="PepT-like"/>
    <property type="match status" value="1"/>
</dbReference>
<evidence type="ECO:0000256" key="7">
    <source>
        <dbReference type="PIRSR" id="PIRSR001123-2"/>
    </source>
</evidence>
<dbReference type="STRING" id="1121409.SAMN02745124_03912"/>
<reference evidence="9 10" key="1">
    <citation type="submission" date="2016-11" db="EMBL/GenBank/DDBJ databases">
        <authorList>
            <person name="Jaros S."/>
            <person name="Januszkiewicz K."/>
            <person name="Wedrychowicz H."/>
        </authorList>
    </citation>
    <scope>NUCLEOTIDE SEQUENCE [LARGE SCALE GENOMIC DNA]</scope>
    <source>
        <strain evidence="9 10">DSM 9705</strain>
    </source>
</reference>
<dbReference type="PANTHER" id="PTHR42994">
    <property type="entry name" value="PEPTIDASE T"/>
    <property type="match status" value="1"/>
</dbReference>
<feature type="active site" description="Proton acceptor" evidence="6">
    <location>
        <position position="143"/>
    </location>
</feature>
<keyword evidence="2 7" id="KW-0479">Metal-binding</keyword>
<dbReference type="Gene3D" id="3.40.630.10">
    <property type="entry name" value="Zn peptidases"/>
    <property type="match status" value="1"/>
</dbReference>
<feature type="domain" description="Peptidase M20 dimerisation" evidence="8">
    <location>
        <begin position="183"/>
        <end position="275"/>
    </location>
</feature>
<evidence type="ECO:0000313" key="10">
    <source>
        <dbReference type="Proteomes" id="UP000184139"/>
    </source>
</evidence>
<evidence type="ECO:0000256" key="4">
    <source>
        <dbReference type="ARBA" id="ARBA00022833"/>
    </source>
</evidence>
<organism evidence="9 10">
    <name type="scientific">Desulfofustis glycolicus DSM 9705</name>
    <dbReference type="NCBI Taxonomy" id="1121409"/>
    <lineage>
        <taxon>Bacteria</taxon>
        <taxon>Pseudomonadati</taxon>
        <taxon>Thermodesulfobacteriota</taxon>
        <taxon>Desulfobulbia</taxon>
        <taxon>Desulfobulbales</taxon>
        <taxon>Desulfocapsaceae</taxon>
        <taxon>Desulfofustis</taxon>
    </lineage>
</organism>
<evidence type="ECO:0000313" key="9">
    <source>
        <dbReference type="EMBL" id="SHI10158.1"/>
    </source>
</evidence>
<protein>
    <submittedName>
        <fullName evidence="9">Peptidase T-like protein</fullName>
    </submittedName>
</protein>
<comment type="cofactor">
    <cofactor evidence="7">
        <name>a divalent metal cation</name>
        <dbReference type="ChEBI" id="CHEBI:60240"/>
    </cofactor>
    <text evidence="7">Binds 2 divalent metal cations per subunit.</text>
</comment>
<feature type="binding site" evidence="7">
    <location>
        <position position="144"/>
    </location>
    <ligand>
        <name>Zn(2+)</name>
        <dbReference type="ChEBI" id="CHEBI:29105"/>
        <label>2</label>
    </ligand>
</feature>
<dbReference type="SUPFAM" id="SSF53187">
    <property type="entry name" value="Zn-dependent exopeptidases"/>
    <property type="match status" value="1"/>
</dbReference>
<dbReference type="InterPro" id="IPR002933">
    <property type="entry name" value="Peptidase_M20"/>
</dbReference>
<evidence type="ECO:0000256" key="2">
    <source>
        <dbReference type="ARBA" id="ARBA00022723"/>
    </source>
</evidence>
<evidence type="ECO:0000256" key="1">
    <source>
        <dbReference type="ARBA" id="ARBA00001947"/>
    </source>
</evidence>
<dbReference type="InterPro" id="IPR008007">
    <property type="entry name" value="Peptidase_M42"/>
</dbReference>
<dbReference type="InterPro" id="IPR010162">
    <property type="entry name" value="PepT-like"/>
</dbReference>
<dbReference type="GO" id="GO:0004177">
    <property type="term" value="F:aminopeptidase activity"/>
    <property type="evidence" value="ECO:0007669"/>
    <property type="project" value="UniProtKB-UniRule"/>
</dbReference>
<sequence length="380" mass="41097">MSIAINRQRLADYFTTLAETSSPSREEKQVADYLRQTFTALGADFIHEDDSAAQTGSGTGNLIIRFTGSTDAPPIFFACHMDTVKPGHNVQVKRDGDIFTSKGDTVLGGDDKSGIAPLIELINLLKENKTAHRTIELVFTTCEEIGLRGAKALDHRQLQATFGYALDSTGVDKIIIAAPAANKVRIDVHGTASHAGLNPEAGVNALLIAAQAITKLRIGRIDDESTANIGVIEGGVATNIVPEHLFLKGEVRSHSMTKLDAYTDEMRRHFVDTAADWPIPPESEARRPTVTFTVESDYPAMRLGETDQVLETARTAARKLDRQLSFVIGGGGSDANVFNSFGLATAILATGMNEVHTTDECLDLNDMVRLTELLYAIVTE</sequence>
<keyword evidence="4" id="KW-0862">Zinc</keyword>
<dbReference type="InterPro" id="IPR011650">
    <property type="entry name" value="Peptidase_M20_dimer"/>
</dbReference>
<comment type="cofactor">
    <cofactor evidence="1">
        <name>Zn(2+)</name>
        <dbReference type="ChEBI" id="CHEBI:29105"/>
    </cofactor>
</comment>
<evidence type="ECO:0000259" key="8">
    <source>
        <dbReference type="Pfam" id="PF07687"/>
    </source>
</evidence>
<accession>A0A1M5YE74</accession>
<comment type="similarity">
    <text evidence="5">Belongs to the peptidase M42 family.</text>
</comment>
<dbReference type="GO" id="GO:0046872">
    <property type="term" value="F:metal ion binding"/>
    <property type="evidence" value="ECO:0007669"/>
    <property type="project" value="UniProtKB-UniRule"/>
</dbReference>
<dbReference type="Pfam" id="PF01546">
    <property type="entry name" value="Peptidase_M20"/>
    <property type="match status" value="1"/>
</dbReference>
<dbReference type="PANTHER" id="PTHR42994:SF2">
    <property type="entry name" value="PEPTIDASE"/>
    <property type="match status" value="1"/>
</dbReference>
<name>A0A1M5YE74_9BACT</name>
<dbReference type="InterPro" id="IPR036264">
    <property type="entry name" value="Bact_exopeptidase_dim_dom"/>
</dbReference>
<dbReference type="AlphaFoldDB" id="A0A1M5YE74"/>
<dbReference type="Proteomes" id="UP000184139">
    <property type="component" value="Unassembled WGS sequence"/>
</dbReference>
<dbReference type="Pfam" id="PF07687">
    <property type="entry name" value="M20_dimer"/>
    <property type="match status" value="1"/>
</dbReference>
<evidence type="ECO:0000256" key="6">
    <source>
        <dbReference type="PIRSR" id="PIRSR001123-1"/>
    </source>
</evidence>
<gene>
    <name evidence="9" type="ORF">SAMN02745124_03912</name>
</gene>